<dbReference type="InterPro" id="IPR002328">
    <property type="entry name" value="ADH_Zn_CS"/>
</dbReference>
<dbReference type="Gene3D" id="3.90.180.10">
    <property type="entry name" value="Medium-chain alcohol dehydrogenases, catalytic domain"/>
    <property type="match status" value="1"/>
</dbReference>
<dbReference type="InterPro" id="IPR020843">
    <property type="entry name" value="ER"/>
</dbReference>
<gene>
    <name evidence="8" type="ORF">ARAM_002070</name>
</gene>
<keyword evidence="9" id="KW-1185">Reference proteome</keyword>
<keyword evidence="3 6" id="KW-0479">Metal-binding</keyword>
<dbReference type="STRING" id="308745.A0A0F8X7C8"/>
<dbReference type="InterPro" id="IPR013154">
    <property type="entry name" value="ADH-like_N"/>
</dbReference>
<dbReference type="Pfam" id="PF08240">
    <property type="entry name" value="ADH_N"/>
    <property type="match status" value="1"/>
</dbReference>
<organism evidence="8 9">
    <name type="scientific">Aspergillus rambellii</name>
    <dbReference type="NCBI Taxonomy" id="308745"/>
    <lineage>
        <taxon>Eukaryota</taxon>
        <taxon>Fungi</taxon>
        <taxon>Dikarya</taxon>
        <taxon>Ascomycota</taxon>
        <taxon>Pezizomycotina</taxon>
        <taxon>Eurotiomycetes</taxon>
        <taxon>Eurotiomycetidae</taxon>
        <taxon>Eurotiales</taxon>
        <taxon>Aspergillaceae</taxon>
        <taxon>Aspergillus</taxon>
        <taxon>Aspergillus subgen. Nidulantes</taxon>
    </lineage>
</organism>
<comment type="similarity">
    <text evidence="2 6">Belongs to the zinc-containing alcohol dehydrogenase family.</text>
</comment>
<keyword evidence="4 6" id="KW-0862">Zinc</keyword>
<keyword evidence="5" id="KW-0560">Oxidoreductase</keyword>
<evidence type="ECO:0000256" key="1">
    <source>
        <dbReference type="ARBA" id="ARBA00001947"/>
    </source>
</evidence>
<reference evidence="8 9" key="1">
    <citation type="submission" date="2015-02" db="EMBL/GenBank/DDBJ databases">
        <title>Draft Genome Sequences of Two Closely-Related Aflatoxigenic Aspergillus Species Obtained from the Cote d'Ivoire.</title>
        <authorList>
            <person name="Moore G.G."/>
            <person name="Beltz S.B."/>
            <person name="Mack B.M."/>
        </authorList>
    </citation>
    <scope>NUCLEOTIDE SEQUENCE [LARGE SCALE GENOMIC DNA]</scope>
    <source>
        <strain evidence="8 9">SRRC1468</strain>
    </source>
</reference>
<dbReference type="SUPFAM" id="SSF51735">
    <property type="entry name" value="NAD(P)-binding Rossmann-fold domains"/>
    <property type="match status" value="1"/>
</dbReference>
<dbReference type="EMBL" id="JZBS01000733">
    <property type="protein sequence ID" value="KKK25500.1"/>
    <property type="molecule type" value="Genomic_DNA"/>
</dbReference>
<feature type="domain" description="Enoyl reductase (ER)" evidence="7">
    <location>
        <begin position="33"/>
        <end position="368"/>
    </location>
</feature>
<name>A0A0F8X7C8_9EURO</name>
<evidence type="ECO:0000256" key="3">
    <source>
        <dbReference type="ARBA" id="ARBA00022723"/>
    </source>
</evidence>
<dbReference type="PROSITE" id="PS00059">
    <property type="entry name" value="ADH_ZINC"/>
    <property type="match status" value="1"/>
</dbReference>
<dbReference type="AlphaFoldDB" id="A0A0F8X7C8"/>
<evidence type="ECO:0000256" key="4">
    <source>
        <dbReference type="ARBA" id="ARBA00022833"/>
    </source>
</evidence>
<dbReference type="Pfam" id="PF00107">
    <property type="entry name" value="ADH_zinc_N"/>
    <property type="match status" value="1"/>
</dbReference>
<dbReference type="GO" id="GO:0016491">
    <property type="term" value="F:oxidoreductase activity"/>
    <property type="evidence" value="ECO:0007669"/>
    <property type="project" value="UniProtKB-KW"/>
</dbReference>
<dbReference type="PANTHER" id="PTHR42813:SF4">
    <property type="entry name" value="NADP-DEPENDENT ISOPROPANOL DEHYDROGENASE"/>
    <property type="match status" value="1"/>
</dbReference>
<dbReference type="CDD" id="cd08286">
    <property type="entry name" value="FDH_like_ADH2"/>
    <property type="match status" value="1"/>
</dbReference>
<protein>
    <recommendedName>
        <fullName evidence="7">Enoyl reductase (ER) domain-containing protein</fullName>
    </recommendedName>
</protein>
<comment type="cofactor">
    <cofactor evidence="1 6">
        <name>Zn(2+)</name>
        <dbReference type="ChEBI" id="CHEBI:29105"/>
    </cofactor>
</comment>
<evidence type="ECO:0000256" key="6">
    <source>
        <dbReference type="RuleBase" id="RU361277"/>
    </source>
</evidence>
<evidence type="ECO:0000313" key="9">
    <source>
        <dbReference type="Proteomes" id="UP000034291"/>
    </source>
</evidence>
<evidence type="ECO:0000256" key="5">
    <source>
        <dbReference type="ARBA" id="ARBA00023002"/>
    </source>
</evidence>
<evidence type="ECO:0000313" key="8">
    <source>
        <dbReference type="EMBL" id="KKK25500.1"/>
    </source>
</evidence>
<dbReference type="Gene3D" id="3.40.50.720">
    <property type="entry name" value="NAD(P)-binding Rossmann-like Domain"/>
    <property type="match status" value="1"/>
</dbReference>
<accession>A0A0F8X7C8</accession>
<sequence>MSSATVLGCSFPKASSSSSSKRKAAMKALVYVGSKKCEVQDRPAPIVESPTDAVLKMLYTSICGTDLHILKGDVPVVEPGRILGHEGIGMIESLGSAVRGFAIGDIVLISCISSCGVCPSCRKGLNSHCRSGGWMLGSVLDGTQAEYVRIPHAASSLYKLPQDADMQACVSFSDALPTGLECGTTNASVQPGSRVAIVGAGPVGLAALLTAKLYTPSLLVMFDVDESRLAHAKRLGADKVFNPDKKDSMLKLESLLGDEGFDSVIEAVGTPRTFELCQTLVAPGGAIANIGVHGQKVDLALDRLWEHNITIKTRLVDTVTIPMLLQLYGARKLDPSKLLTHHYRFSEIGEAYKSFQNPSGQGLLKVGIQF</sequence>
<dbReference type="InterPro" id="IPR013149">
    <property type="entry name" value="ADH-like_C"/>
</dbReference>
<dbReference type="InterPro" id="IPR011032">
    <property type="entry name" value="GroES-like_sf"/>
</dbReference>
<comment type="caution">
    <text evidence="8">The sequence shown here is derived from an EMBL/GenBank/DDBJ whole genome shotgun (WGS) entry which is preliminary data.</text>
</comment>
<dbReference type="SUPFAM" id="SSF50129">
    <property type="entry name" value="GroES-like"/>
    <property type="match status" value="1"/>
</dbReference>
<dbReference type="OrthoDB" id="442947at2759"/>
<dbReference type="PANTHER" id="PTHR42813">
    <property type="entry name" value="ZINC-TYPE ALCOHOL DEHYDROGENASE-LIKE"/>
    <property type="match status" value="1"/>
</dbReference>
<evidence type="ECO:0000256" key="2">
    <source>
        <dbReference type="ARBA" id="ARBA00008072"/>
    </source>
</evidence>
<dbReference type="SMART" id="SM00829">
    <property type="entry name" value="PKS_ER"/>
    <property type="match status" value="1"/>
</dbReference>
<proteinExistence type="inferred from homology"/>
<dbReference type="Proteomes" id="UP000034291">
    <property type="component" value="Unassembled WGS sequence"/>
</dbReference>
<dbReference type="InterPro" id="IPR036291">
    <property type="entry name" value="NAD(P)-bd_dom_sf"/>
</dbReference>
<dbReference type="GO" id="GO:0008270">
    <property type="term" value="F:zinc ion binding"/>
    <property type="evidence" value="ECO:0007669"/>
    <property type="project" value="InterPro"/>
</dbReference>
<evidence type="ECO:0000259" key="7">
    <source>
        <dbReference type="SMART" id="SM00829"/>
    </source>
</evidence>